<feature type="domain" description="AB hydrolase-1" evidence="1">
    <location>
        <begin position="78"/>
        <end position="284"/>
    </location>
</feature>
<evidence type="ECO:0000313" key="2">
    <source>
        <dbReference type="EMBL" id="GAA4435531.1"/>
    </source>
</evidence>
<dbReference type="Pfam" id="PF12697">
    <property type="entry name" value="Abhydrolase_6"/>
    <property type="match status" value="1"/>
</dbReference>
<keyword evidence="2" id="KW-0378">Hydrolase</keyword>
<dbReference type="EMBL" id="BAABEY010000012">
    <property type="protein sequence ID" value="GAA4435531.1"/>
    <property type="molecule type" value="Genomic_DNA"/>
</dbReference>
<evidence type="ECO:0000259" key="1">
    <source>
        <dbReference type="Pfam" id="PF12697"/>
    </source>
</evidence>
<dbReference type="InterPro" id="IPR029058">
    <property type="entry name" value="AB_hydrolase_fold"/>
</dbReference>
<dbReference type="Gene3D" id="3.40.50.1820">
    <property type="entry name" value="alpha/beta hydrolase"/>
    <property type="match status" value="1"/>
</dbReference>
<reference evidence="3" key="1">
    <citation type="journal article" date="2019" name="Int. J. Syst. Evol. Microbiol.">
        <title>The Global Catalogue of Microorganisms (GCM) 10K type strain sequencing project: providing services to taxonomists for standard genome sequencing and annotation.</title>
        <authorList>
            <consortium name="The Broad Institute Genomics Platform"/>
            <consortium name="The Broad Institute Genome Sequencing Center for Infectious Disease"/>
            <person name="Wu L."/>
            <person name="Ma J."/>
        </authorList>
    </citation>
    <scope>NUCLEOTIDE SEQUENCE [LARGE SCALE GENOMIC DNA]</scope>
    <source>
        <strain evidence="3">JCM 31920</strain>
    </source>
</reference>
<dbReference type="SUPFAM" id="SSF53474">
    <property type="entry name" value="alpha/beta-Hydrolases"/>
    <property type="match status" value="1"/>
</dbReference>
<dbReference type="PANTHER" id="PTHR43798">
    <property type="entry name" value="MONOACYLGLYCEROL LIPASE"/>
    <property type="match status" value="1"/>
</dbReference>
<comment type="caution">
    <text evidence="2">The sequence shown here is derived from an EMBL/GenBank/DDBJ whole genome shotgun (WGS) entry which is preliminary data.</text>
</comment>
<dbReference type="InterPro" id="IPR050266">
    <property type="entry name" value="AB_hydrolase_sf"/>
</dbReference>
<dbReference type="GO" id="GO:0016787">
    <property type="term" value="F:hydrolase activity"/>
    <property type="evidence" value="ECO:0007669"/>
    <property type="project" value="UniProtKB-KW"/>
</dbReference>
<proteinExistence type="predicted"/>
<gene>
    <name evidence="2" type="ORF">GCM10023091_12080</name>
</gene>
<accession>A0ABP8LTW0</accession>
<name>A0ABP8LTW0_9BACT</name>
<dbReference type="Proteomes" id="UP001501508">
    <property type="component" value="Unassembled WGS sequence"/>
</dbReference>
<organism evidence="2 3">
    <name type="scientific">Ravibacter arvi</name>
    <dbReference type="NCBI Taxonomy" id="2051041"/>
    <lineage>
        <taxon>Bacteria</taxon>
        <taxon>Pseudomonadati</taxon>
        <taxon>Bacteroidota</taxon>
        <taxon>Cytophagia</taxon>
        <taxon>Cytophagales</taxon>
        <taxon>Spirosomataceae</taxon>
        <taxon>Ravibacter</taxon>
    </lineage>
</organism>
<protein>
    <submittedName>
        <fullName evidence="2">Alpha/beta fold hydrolase</fullName>
    </submittedName>
</protein>
<evidence type="ECO:0000313" key="3">
    <source>
        <dbReference type="Proteomes" id="UP001501508"/>
    </source>
</evidence>
<dbReference type="PANTHER" id="PTHR43798:SF5">
    <property type="entry name" value="MONOACYLGLYCEROL LIPASE ABHD6"/>
    <property type="match status" value="1"/>
</dbReference>
<sequence length="293" mass="33648">MKKIYVTGRWRQWLLLFSGLLLFTLWRYAHQVEFRISDEEIKSLTANVGDSVRIYHYQVNKRNIRFAEFGSDTLPVTILVHGSPSSMNFFRAFYTDSTLLSRTMLVGVDRPGYGYSDFGHAVTSIVEQARLLQPVIDKYAKENRKIYMVASSYGGSVAARLAMMNPKFVKGLLFISSSFAPGQEYTYPVVSDMLDSRWSRWFFPKVLRVANDEKLSHKSALEEIQDGWENIRARVILLHGKSDGLIYFSNAEYAKRKLKNAKFLKVVALDGLGHSILDDRPELVEQNILELIR</sequence>
<keyword evidence="3" id="KW-1185">Reference proteome</keyword>
<dbReference type="InterPro" id="IPR000073">
    <property type="entry name" value="AB_hydrolase_1"/>
</dbReference>
<dbReference type="RefSeq" id="WP_345027316.1">
    <property type="nucleotide sequence ID" value="NZ_BAABEY010000012.1"/>
</dbReference>